<dbReference type="CDD" id="cd04301">
    <property type="entry name" value="NAT_SF"/>
    <property type="match status" value="1"/>
</dbReference>
<dbReference type="Proteomes" id="UP000886819">
    <property type="component" value="Unassembled WGS sequence"/>
</dbReference>
<protein>
    <submittedName>
        <fullName evidence="2">GNAT family N-acetyltransferase</fullName>
    </submittedName>
</protein>
<reference evidence="2" key="2">
    <citation type="journal article" date="2021" name="PeerJ">
        <title>Extensive microbial diversity within the chicken gut microbiome revealed by metagenomics and culture.</title>
        <authorList>
            <person name="Gilroy R."/>
            <person name="Ravi A."/>
            <person name="Getino M."/>
            <person name="Pursley I."/>
            <person name="Horton D.L."/>
            <person name="Alikhan N.F."/>
            <person name="Baker D."/>
            <person name="Gharbi K."/>
            <person name="Hall N."/>
            <person name="Watson M."/>
            <person name="Adriaenssens E.M."/>
            <person name="Foster-Nyarko E."/>
            <person name="Jarju S."/>
            <person name="Secka A."/>
            <person name="Antonio M."/>
            <person name="Oren A."/>
            <person name="Chaudhuri R.R."/>
            <person name="La Ragione R."/>
            <person name="Hildebrand F."/>
            <person name="Pallen M.J."/>
        </authorList>
    </citation>
    <scope>NUCLEOTIDE SEQUENCE</scope>
    <source>
        <strain evidence="2">ChiHile30-977</strain>
    </source>
</reference>
<dbReference type="SUPFAM" id="SSF55729">
    <property type="entry name" value="Acyl-CoA N-acyltransferases (Nat)"/>
    <property type="match status" value="1"/>
</dbReference>
<evidence type="ECO:0000259" key="1">
    <source>
        <dbReference type="PROSITE" id="PS51186"/>
    </source>
</evidence>
<evidence type="ECO:0000313" key="3">
    <source>
        <dbReference type="Proteomes" id="UP000886819"/>
    </source>
</evidence>
<dbReference type="PROSITE" id="PS51186">
    <property type="entry name" value="GNAT"/>
    <property type="match status" value="1"/>
</dbReference>
<dbReference type="InterPro" id="IPR016181">
    <property type="entry name" value="Acyl_CoA_acyltransferase"/>
</dbReference>
<dbReference type="InterPro" id="IPR000182">
    <property type="entry name" value="GNAT_dom"/>
</dbReference>
<dbReference type="Gene3D" id="3.40.630.30">
    <property type="match status" value="1"/>
</dbReference>
<reference evidence="2" key="1">
    <citation type="submission" date="2020-10" db="EMBL/GenBank/DDBJ databases">
        <authorList>
            <person name="Gilroy R."/>
        </authorList>
    </citation>
    <scope>NUCLEOTIDE SEQUENCE</scope>
    <source>
        <strain evidence="2">ChiHile30-977</strain>
    </source>
</reference>
<comment type="caution">
    <text evidence="2">The sequence shown here is derived from an EMBL/GenBank/DDBJ whole genome shotgun (WGS) entry which is preliminary data.</text>
</comment>
<dbReference type="GO" id="GO:0016747">
    <property type="term" value="F:acyltransferase activity, transferring groups other than amino-acyl groups"/>
    <property type="evidence" value="ECO:0007669"/>
    <property type="project" value="InterPro"/>
</dbReference>
<accession>A0A9D0YWL8</accession>
<feature type="domain" description="N-acetyltransferase" evidence="1">
    <location>
        <begin position="114"/>
        <end position="257"/>
    </location>
</feature>
<sequence length="264" mass="29729">MFHNEQIHRTAREQSAADMGCSADDFLKSESVVTDFCLGKKARVYYQEPIACHFVSYGSNVVAAAKPDVKEIAAEYVKRYDHYHLFETPNCLWLNEKLARFGQKVCFMAYYFLPDVRKLTRLDCRYETRLLHPKDFEPLYTKAWRNALCADRKELDVLGVGAYDGGRLIGLAGCSADCETMWQIGVDVLPEYRRQGVASALTSRLAVEVLAHGKVPFYCCAWSNIPSARNAVKSGFLPAWAEMTVKPADFVEKANAVDGERKTG</sequence>
<dbReference type="AlphaFoldDB" id="A0A9D0YWL8"/>
<gene>
    <name evidence="2" type="ORF">IAA66_06405</name>
</gene>
<proteinExistence type="predicted"/>
<name>A0A9D0YWL8_9FIRM</name>
<organism evidence="2 3">
    <name type="scientific">Candidatus Avichristensenella intestinipullorum</name>
    <dbReference type="NCBI Taxonomy" id="2840693"/>
    <lineage>
        <taxon>Bacteria</taxon>
        <taxon>Bacillati</taxon>
        <taxon>Bacillota</taxon>
        <taxon>Clostridia</taxon>
        <taxon>Candidatus Avichristensenella</taxon>
    </lineage>
</organism>
<evidence type="ECO:0000313" key="2">
    <source>
        <dbReference type="EMBL" id="HIQ63205.1"/>
    </source>
</evidence>
<dbReference type="Pfam" id="PF00583">
    <property type="entry name" value="Acetyltransf_1"/>
    <property type="match status" value="1"/>
</dbReference>
<dbReference type="EMBL" id="DVFI01000092">
    <property type="protein sequence ID" value="HIQ63205.1"/>
    <property type="molecule type" value="Genomic_DNA"/>
</dbReference>